<dbReference type="EMBL" id="CP136522">
    <property type="protein sequence ID" value="WOT04384.1"/>
    <property type="molecule type" value="Genomic_DNA"/>
</dbReference>
<feature type="transmembrane region" description="Helical" evidence="1">
    <location>
        <begin position="6"/>
        <end position="25"/>
    </location>
</feature>
<dbReference type="RefSeq" id="WP_310472015.1">
    <property type="nucleotide sequence ID" value="NZ_CP136522.1"/>
</dbReference>
<dbReference type="Proteomes" id="UP001529491">
    <property type="component" value="Chromosome"/>
</dbReference>
<feature type="transmembrane region" description="Helical" evidence="1">
    <location>
        <begin position="34"/>
        <end position="54"/>
    </location>
</feature>
<name>A0ABZ0JVN7_9GAMM</name>
<protein>
    <submittedName>
        <fullName evidence="2">Uncharacterized protein</fullName>
    </submittedName>
</protein>
<organism evidence="2 3">
    <name type="scientific">Shewanella youngdeokensis</name>
    <dbReference type="NCBI Taxonomy" id="2999068"/>
    <lineage>
        <taxon>Bacteria</taxon>
        <taxon>Pseudomonadati</taxon>
        <taxon>Pseudomonadota</taxon>
        <taxon>Gammaproteobacteria</taxon>
        <taxon>Alteromonadales</taxon>
        <taxon>Shewanellaceae</taxon>
        <taxon>Shewanella</taxon>
    </lineage>
</organism>
<evidence type="ECO:0000313" key="2">
    <source>
        <dbReference type="EMBL" id="WOT04384.1"/>
    </source>
</evidence>
<keyword evidence="1" id="KW-0812">Transmembrane</keyword>
<evidence type="ECO:0000313" key="3">
    <source>
        <dbReference type="Proteomes" id="UP001529491"/>
    </source>
</evidence>
<keyword evidence="1" id="KW-0472">Membrane</keyword>
<feature type="transmembrane region" description="Helical" evidence="1">
    <location>
        <begin position="66"/>
        <end position="87"/>
    </location>
</feature>
<reference evidence="2 3" key="1">
    <citation type="submission" date="2023-10" db="EMBL/GenBank/DDBJ databases">
        <title>Complete genome sequence of Shewanella sp. DAU334.</title>
        <authorList>
            <person name="Lee Y.-S."/>
            <person name="Jeong H.-R."/>
            <person name="Hwang E.-J."/>
            <person name="Choi Y.-L."/>
            <person name="Kim G.-D."/>
        </authorList>
    </citation>
    <scope>NUCLEOTIDE SEQUENCE [LARGE SCALE GENOMIC DNA]</scope>
    <source>
        <strain evidence="2 3">DAU334</strain>
    </source>
</reference>
<accession>A0ABZ0JVN7</accession>
<proteinExistence type="predicted"/>
<keyword evidence="1" id="KW-1133">Transmembrane helix</keyword>
<keyword evidence="3" id="KW-1185">Reference proteome</keyword>
<gene>
    <name evidence="2" type="ORF">RGE70_13785</name>
</gene>
<sequence>MGTEILGVFIFITPLMFILNIGMLFKRKFPNPKALIVLISNTAFMSIFIVSGILDGYLLQATLAGGLFLIPFQVVSIVLAFMFSGLLTRFCTNRAKVT</sequence>
<evidence type="ECO:0000256" key="1">
    <source>
        <dbReference type="SAM" id="Phobius"/>
    </source>
</evidence>